<sequence length="194" mass="22839">MKVFLRYFLLPAVTLLVGISIGLVIRDIPKFSMDYNIKITDVFSVILTFGIGVFIPLLVKKLIDDKRTKNAHLFEELSGFSKMTENIHDYIQDVYNNKKILVKDKDYINIQMDLLGKEFNEFHAFMMENCPKQATEYLNELKTCYIEYWQISTSIEVIGSSIKKIDDKTFKTICEKYTEMNKRIRRIKTEIIKH</sequence>
<name>A0ABU6ITG9_9FLAO</name>
<comment type="caution">
    <text evidence="2">The sequence shown here is derived from an EMBL/GenBank/DDBJ whole genome shotgun (WGS) entry which is preliminary data.</text>
</comment>
<keyword evidence="1" id="KW-0812">Transmembrane</keyword>
<proteinExistence type="predicted"/>
<dbReference type="EMBL" id="JAYMGW010000013">
    <property type="protein sequence ID" value="MEC4266376.1"/>
    <property type="molecule type" value="Genomic_DNA"/>
</dbReference>
<accession>A0ABU6ITG9</accession>
<dbReference type="Proteomes" id="UP001355298">
    <property type="component" value="Unassembled WGS sequence"/>
</dbReference>
<evidence type="ECO:0000313" key="3">
    <source>
        <dbReference type="Proteomes" id="UP001355298"/>
    </source>
</evidence>
<keyword evidence="1" id="KW-1133">Transmembrane helix</keyword>
<dbReference type="RefSeq" id="WP_326279285.1">
    <property type="nucleotide sequence ID" value="NZ_JAYKYV010000013.1"/>
</dbReference>
<reference evidence="2 3" key="1">
    <citation type="submission" date="2024-01" db="EMBL/GenBank/DDBJ databases">
        <title>The strains designed SYSU M86414 and SYSU M84420 isolated from the marine sediment in San Sha City (Hainan Province, China).</title>
        <authorList>
            <person name="Guo D."/>
        </authorList>
    </citation>
    <scope>NUCLEOTIDE SEQUENCE [LARGE SCALE GENOMIC DNA]</scope>
    <source>
        <strain evidence="2 3">SYSU M84420</strain>
    </source>
</reference>
<keyword evidence="1" id="KW-0472">Membrane</keyword>
<protein>
    <submittedName>
        <fullName evidence="2">Uncharacterized protein</fullName>
    </submittedName>
</protein>
<feature type="transmembrane region" description="Helical" evidence="1">
    <location>
        <begin position="42"/>
        <end position="59"/>
    </location>
</feature>
<evidence type="ECO:0000313" key="2">
    <source>
        <dbReference type="EMBL" id="MEC4266376.1"/>
    </source>
</evidence>
<gene>
    <name evidence="2" type="ORF">VOP03_13550</name>
</gene>
<organism evidence="2 3">
    <name type="scientific">Flagellimonas halotolerans</name>
    <dbReference type="NCBI Taxonomy" id="3112164"/>
    <lineage>
        <taxon>Bacteria</taxon>
        <taxon>Pseudomonadati</taxon>
        <taxon>Bacteroidota</taxon>
        <taxon>Flavobacteriia</taxon>
        <taxon>Flavobacteriales</taxon>
        <taxon>Flavobacteriaceae</taxon>
        <taxon>Flagellimonas</taxon>
    </lineage>
</organism>
<keyword evidence="3" id="KW-1185">Reference proteome</keyword>
<evidence type="ECO:0000256" key="1">
    <source>
        <dbReference type="SAM" id="Phobius"/>
    </source>
</evidence>